<evidence type="ECO:0000313" key="7">
    <source>
        <dbReference type="EMBL" id="GJJ09699.1"/>
    </source>
</evidence>
<dbReference type="PANTHER" id="PTHR10644">
    <property type="entry name" value="DNA REPAIR/RNA PROCESSING CPSF FAMILY"/>
    <property type="match status" value="1"/>
</dbReference>
<dbReference type="Pfam" id="PF03178">
    <property type="entry name" value="CPSF_A"/>
    <property type="match status" value="1"/>
</dbReference>
<feature type="compositionally biased region" description="Polar residues" evidence="3">
    <location>
        <begin position="395"/>
        <end position="405"/>
    </location>
</feature>
<dbReference type="InterPro" id="IPR036322">
    <property type="entry name" value="WD40_repeat_dom_sf"/>
</dbReference>
<evidence type="ECO:0000259" key="4">
    <source>
        <dbReference type="Pfam" id="PF03178"/>
    </source>
</evidence>
<dbReference type="InterPro" id="IPR018846">
    <property type="entry name" value="Beta-prop_RSE1/DDB1/CPSF1_1st"/>
</dbReference>
<evidence type="ECO:0000313" key="8">
    <source>
        <dbReference type="Proteomes" id="UP001050691"/>
    </source>
</evidence>
<accession>A0AAV5AAG7</accession>
<evidence type="ECO:0000256" key="2">
    <source>
        <dbReference type="ARBA" id="ARBA00023242"/>
    </source>
</evidence>
<proteinExistence type="predicted"/>
<sequence length="1604" mass="176258">MYRVHTLPTRDAGDVAPEENLDNEGAPLKSIQDSSPAVSRSNKGTEIWQPPHTLRFRGKCDLEIGPHVFYATSVYEVTYHPYSVTPNTIPSHANSSTQQSLPVPTTSSTTNDLSITNELIARVNVAAQTNSDLANLIAVAASGSATAEQLQALGVTLQSLAESSNSINSTPTSNTGTFKAPILSPALFTSLKSNPVGPTPTNNSHVLALRPPQASPSVGSAPYQISPTVQIPAKEPDVLIEFYENSSDRWILPKELVLYEKLTRWDGVNSFADIIFSTIFPFEHTVSPVKLSDSAHEDLPELPIHPITLRFFNVPISIWNLFASAAADEERTKRVKVAIDAKLSKAATRVYLGYQIPDGALLSQLQASASDRYPMKGIKTTGTTAGAGQSKRRSSANIAKNSSVSAPKRKKTIQSKKTESRTGTCDVCKRASIVLAPDSRDVDYLVISKPNKLEVYSLEENGIKLRCTREIWGTVSSLNALRTHLKEGPGELLLVTTEAPDPLCIIYEYIYEKTGTASLREFYRLSLYAPFSRSMENFEGAVVHPSGNLALIATYVGKLKVLVIEDRKRIWDFDCLITQLNVLSLCFLPTSGPEVYRLAMLHFDHTQALNLIISEINIEERSINDLSEVYPPISLEKDESRTLIPIAASEGRPAGIVVLGGQKISYFEYYENNESNKGKGKGRKSSVSTTQDPNVPKAQIDWPLSDITAYALVWRIMEASYLRIRSYSFVDGLRILLGDKFGKLSILSLGRSRSDVSFNLTRLGETSSATTLTYINDGVTFVGSHFGDSQIVRISAASTSDVGIQIDALHTFKNLAPIMDAILIDPEESGQPQIITCSGSHNTGSLRIIRNGADIEELGVTDHVGYAKNLWSIRSHYESPDGMLSFDTILVLSTLQKTRFYSLTNTKVGKLEELDESEIAGFSRDATLMICNMSTITENGGRNSYGDSHLVVQVTTRMVLLVNLLTGMQEATWQQDGDIVAASVNPSQICVALTGRRLFFLKISDGKLVQLRNHTFDEDQGEISSLSLMPHSASLPFSNYVVVGFYQSRMVVIFGATDLVHPVITPIVVPHLPVSLLLCRFGMNSSDAPETFPTHLFIGLGDGNLHVYGLNIPEGKTNPGDPKVIPIGSTRPVYLAPFRTPAQQSGSLYNVLACGSMPTILYWETGRLKLSPLVPKGISAACSMHSEQFTSSLAMVTIKEREGKMETSQLLFGQVRELNKLHIQTIPFGLDNPVRISHYPDLRVLCVGCQRIQPYRAGETALESSSIKIFDDSTYDHRGYRRYLAVGTQYYHPGMLEASEGRILLFEGRSTENVESTADDNSINIVASFKTKGCVFSLADVQGRLVAAVNESSVQQGTTLPPTHPSGFELAVLRRWAHNYIVFTLVSRDDRIYIGDAVSSLSVIRWDEDTQTLSNLARDYAPLWPVSIETLGLGKIIGCNNDCNLFLFDINMTEKRLELAGNYYLGDCINKFIRGSLAHGNMDGDITPECLFFTSSGRIGVISELNEKLSYQMTALQRNIANLIHQSGGLDHSKWKTPKNHRGISDSITEATGFLDGDLLETFLDMPNDSPEAVKVLQGNSQAERLNISHGEVIQTLEHLQTLH</sequence>
<feature type="domain" description="RSE1/DDB1/CPSF1 C-terminal" evidence="4">
    <location>
        <begin position="1266"/>
        <end position="1565"/>
    </location>
</feature>
<comment type="caution">
    <text evidence="7">The sequence shown here is derived from an EMBL/GenBank/DDBJ whole genome shotgun (WGS) entry which is preliminary data.</text>
</comment>
<evidence type="ECO:0000259" key="5">
    <source>
        <dbReference type="Pfam" id="PF10433"/>
    </source>
</evidence>
<dbReference type="SUPFAM" id="SSF50978">
    <property type="entry name" value="WD40 repeat-like"/>
    <property type="match status" value="1"/>
</dbReference>
<dbReference type="Gene3D" id="1.10.150.910">
    <property type="match status" value="1"/>
</dbReference>
<dbReference type="Pfam" id="PF23726">
    <property type="entry name" value="Beta-prop_RSE1_2nd"/>
    <property type="match status" value="1"/>
</dbReference>
<feature type="domain" description="RSE1/DDB1/CPSF1 first beta-propeller" evidence="5">
    <location>
        <begin position="440"/>
        <end position="798"/>
    </location>
</feature>
<protein>
    <recommendedName>
        <fullName evidence="9">DNA damage-binding protein 1</fullName>
    </recommendedName>
</protein>
<dbReference type="GO" id="GO:0003676">
    <property type="term" value="F:nucleic acid binding"/>
    <property type="evidence" value="ECO:0007669"/>
    <property type="project" value="InterPro"/>
</dbReference>
<dbReference type="Pfam" id="PF10433">
    <property type="entry name" value="Beta-prop_RSE1_1st"/>
    <property type="match status" value="1"/>
</dbReference>
<dbReference type="GO" id="GO:0005634">
    <property type="term" value="C:nucleus"/>
    <property type="evidence" value="ECO:0007669"/>
    <property type="project" value="UniProtKB-SubCell"/>
</dbReference>
<keyword evidence="8" id="KW-1185">Reference proteome</keyword>
<dbReference type="InterPro" id="IPR058543">
    <property type="entry name" value="Beta-prop_RSE1/DDB1/CPSF1_2nd"/>
</dbReference>
<evidence type="ECO:0000259" key="6">
    <source>
        <dbReference type="Pfam" id="PF23726"/>
    </source>
</evidence>
<feature type="region of interest" description="Disordered" evidence="3">
    <location>
        <begin position="1"/>
        <end position="48"/>
    </location>
</feature>
<feature type="domain" description="RSE1/DDB1/CPSF1 second beta-propeller" evidence="6">
    <location>
        <begin position="868"/>
        <end position="1199"/>
    </location>
</feature>
<reference evidence="7" key="1">
    <citation type="submission" date="2021-10" db="EMBL/GenBank/DDBJ databases">
        <title>De novo Genome Assembly of Clathrus columnatus (Basidiomycota, Fungi) Using Illumina and Nanopore Sequence Data.</title>
        <authorList>
            <person name="Ogiso-Tanaka E."/>
            <person name="Itagaki H."/>
            <person name="Hosoya T."/>
            <person name="Hosaka K."/>
        </authorList>
    </citation>
    <scope>NUCLEOTIDE SEQUENCE</scope>
    <source>
        <strain evidence="7">MO-923</strain>
    </source>
</reference>
<name>A0AAV5AAG7_9AGAM</name>
<comment type="subcellular location">
    <subcellularLocation>
        <location evidence="1">Nucleus</location>
    </subcellularLocation>
</comment>
<dbReference type="Proteomes" id="UP001050691">
    <property type="component" value="Unassembled WGS sequence"/>
</dbReference>
<feature type="region of interest" description="Disordered" evidence="3">
    <location>
        <begin position="675"/>
        <end position="694"/>
    </location>
</feature>
<evidence type="ECO:0000256" key="1">
    <source>
        <dbReference type="ARBA" id="ARBA00004123"/>
    </source>
</evidence>
<feature type="region of interest" description="Disordered" evidence="3">
    <location>
        <begin position="379"/>
        <end position="418"/>
    </location>
</feature>
<evidence type="ECO:0000256" key="3">
    <source>
        <dbReference type="SAM" id="MobiDB-lite"/>
    </source>
</evidence>
<dbReference type="InterPro" id="IPR015943">
    <property type="entry name" value="WD40/YVTN_repeat-like_dom_sf"/>
</dbReference>
<dbReference type="InterPro" id="IPR004871">
    <property type="entry name" value="RSE1/DDB1/CPSF1_C"/>
</dbReference>
<organism evidence="7 8">
    <name type="scientific">Clathrus columnatus</name>
    <dbReference type="NCBI Taxonomy" id="1419009"/>
    <lineage>
        <taxon>Eukaryota</taxon>
        <taxon>Fungi</taxon>
        <taxon>Dikarya</taxon>
        <taxon>Basidiomycota</taxon>
        <taxon>Agaricomycotina</taxon>
        <taxon>Agaricomycetes</taxon>
        <taxon>Phallomycetidae</taxon>
        <taxon>Phallales</taxon>
        <taxon>Clathraceae</taxon>
        <taxon>Clathrus</taxon>
    </lineage>
</organism>
<gene>
    <name evidence="7" type="ORF">Clacol_003923</name>
</gene>
<feature type="compositionally biased region" description="Polar residues" evidence="3">
    <location>
        <begin position="31"/>
        <end position="44"/>
    </location>
</feature>
<feature type="region of interest" description="Disordered" evidence="3">
    <location>
        <begin position="90"/>
        <end position="109"/>
    </location>
</feature>
<dbReference type="Gene3D" id="2.130.10.10">
    <property type="entry name" value="YVTN repeat-like/Quinoprotein amine dehydrogenase"/>
    <property type="match status" value="2"/>
</dbReference>
<keyword evidence="2" id="KW-0539">Nucleus</keyword>
<dbReference type="InterPro" id="IPR050358">
    <property type="entry name" value="RSE1/DDB1/CFT1"/>
</dbReference>
<dbReference type="EMBL" id="BPWL01000004">
    <property type="protein sequence ID" value="GJJ09699.1"/>
    <property type="molecule type" value="Genomic_DNA"/>
</dbReference>
<evidence type="ECO:0008006" key="9">
    <source>
        <dbReference type="Google" id="ProtNLM"/>
    </source>
</evidence>
<feature type="compositionally biased region" description="Low complexity" evidence="3">
    <location>
        <begin position="379"/>
        <end position="388"/>
    </location>
</feature>